<dbReference type="InterPro" id="IPR032675">
    <property type="entry name" value="LRR_dom_sf"/>
</dbReference>
<dbReference type="InterPro" id="IPR050576">
    <property type="entry name" value="Cilia_flagella_integrity"/>
</dbReference>
<accession>I7M1Y3</accession>
<reference evidence="9" key="1">
    <citation type="journal article" date="2006" name="PLoS Biol.">
        <title>Macronuclear genome sequence of the ciliate Tetrahymena thermophila, a model eukaryote.</title>
        <authorList>
            <person name="Eisen J.A."/>
            <person name="Coyne R.S."/>
            <person name="Wu M."/>
            <person name="Wu D."/>
            <person name="Thiagarajan M."/>
            <person name="Wortman J.R."/>
            <person name="Badger J.H."/>
            <person name="Ren Q."/>
            <person name="Amedeo P."/>
            <person name="Jones K.M."/>
            <person name="Tallon L.J."/>
            <person name="Delcher A.L."/>
            <person name="Salzberg S.L."/>
            <person name="Silva J.C."/>
            <person name="Haas B.J."/>
            <person name="Majoros W.H."/>
            <person name="Farzad M."/>
            <person name="Carlton J.M."/>
            <person name="Smith R.K. Jr."/>
            <person name="Garg J."/>
            <person name="Pearlman R.E."/>
            <person name="Karrer K.M."/>
            <person name="Sun L."/>
            <person name="Manning G."/>
            <person name="Elde N.C."/>
            <person name="Turkewitz A.P."/>
            <person name="Asai D.J."/>
            <person name="Wilkes D.E."/>
            <person name="Wang Y."/>
            <person name="Cai H."/>
            <person name="Collins K."/>
            <person name="Stewart B.A."/>
            <person name="Lee S.R."/>
            <person name="Wilamowska K."/>
            <person name="Weinberg Z."/>
            <person name="Ruzzo W.L."/>
            <person name="Wloga D."/>
            <person name="Gaertig J."/>
            <person name="Frankel J."/>
            <person name="Tsao C.-C."/>
            <person name="Gorovsky M.A."/>
            <person name="Keeling P.J."/>
            <person name="Waller R.F."/>
            <person name="Patron N.J."/>
            <person name="Cherry J.M."/>
            <person name="Stover N.A."/>
            <person name="Krieger C.J."/>
            <person name="del Toro C."/>
            <person name="Ryder H.F."/>
            <person name="Williamson S.C."/>
            <person name="Barbeau R.A."/>
            <person name="Hamilton E.P."/>
            <person name="Orias E."/>
        </authorList>
    </citation>
    <scope>NUCLEOTIDE SEQUENCE [LARGE SCALE GENOMIC DNA]</scope>
    <source>
        <strain evidence="9">SB210</strain>
    </source>
</reference>
<dbReference type="InterPro" id="IPR001611">
    <property type="entry name" value="Leu-rich_rpt"/>
</dbReference>
<sequence length="440" mass="52487">MDPKSLQVEYSDDQIEEITRQIKKEMQEREQMKVEIVTDEMVAQESKLKILKEEKAQPKQISIFLIAKTSIDSDIQKSFTEEEKYEWLMNLSIIHLEWENIYKIEKLDSFQKLQVLYLQHNNISKIENLNTLENLEYLALDHNKITTIENLSHLKNLVFLKLNNNLIEEFNVTEIPTNIEYISLSQNPLKKKDYKKILVQNLQFVDVIDDEELTTETKFKLLGIFPTQYESYSKSYKEFQEKSQQTKKERSYLDKIKEATQKKQDDLISLKKKFKQLDVYNKEEEIIQEMNLTTKNIVLKQKQKTIEALNDTILEMSDYAKMHAKRIEIIHKNDPNQKGSLSNSLLLQNYIESREQDMRNNEYELEKIKMQKVFIQQPLTSDLKEIKEEKNQNITKEKMQLENKEEEEYEEESEYEGEDEEEENETDQTQSTSIQSNKNQ</sequence>
<dbReference type="SUPFAM" id="SSF52058">
    <property type="entry name" value="L domain-like"/>
    <property type="match status" value="1"/>
</dbReference>
<dbReference type="eggNOG" id="KOG0531">
    <property type="taxonomic scope" value="Eukaryota"/>
</dbReference>
<evidence type="ECO:0000313" key="9">
    <source>
        <dbReference type="Proteomes" id="UP000009168"/>
    </source>
</evidence>
<keyword evidence="6" id="KW-0175">Coiled coil</keyword>
<organism evidence="8 9">
    <name type="scientific">Tetrahymena thermophila (strain SB210)</name>
    <dbReference type="NCBI Taxonomy" id="312017"/>
    <lineage>
        <taxon>Eukaryota</taxon>
        <taxon>Sar</taxon>
        <taxon>Alveolata</taxon>
        <taxon>Ciliophora</taxon>
        <taxon>Intramacronucleata</taxon>
        <taxon>Oligohymenophorea</taxon>
        <taxon>Hymenostomatida</taxon>
        <taxon>Tetrahymenina</taxon>
        <taxon>Tetrahymenidae</taxon>
        <taxon>Tetrahymena</taxon>
    </lineage>
</organism>
<keyword evidence="4" id="KW-0969">Cilium</keyword>
<feature type="coiled-coil region" evidence="6">
    <location>
        <begin position="229"/>
        <end position="273"/>
    </location>
</feature>
<keyword evidence="2" id="KW-0433">Leucine-rich repeat</keyword>
<dbReference type="EMBL" id="GG662656">
    <property type="protein sequence ID" value="EAR98015.2"/>
    <property type="molecule type" value="Genomic_DNA"/>
</dbReference>
<evidence type="ECO:0000256" key="4">
    <source>
        <dbReference type="ARBA" id="ARBA00023069"/>
    </source>
</evidence>
<dbReference type="Proteomes" id="UP000009168">
    <property type="component" value="Unassembled WGS sequence"/>
</dbReference>
<dbReference type="OrthoDB" id="306805at2759"/>
<evidence type="ECO:0000256" key="1">
    <source>
        <dbReference type="ARBA" id="ARBA00004138"/>
    </source>
</evidence>
<dbReference type="InParanoid" id="I7M1Y3"/>
<evidence type="ECO:0000256" key="7">
    <source>
        <dbReference type="SAM" id="MobiDB-lite"/>
    </source>
</evidence>
<keyword evidence="5" id="KW-0966">Cell projection</keyword>
<dbReference type="Pfam" id="PF12799">
    <property type="entry name" value="LRR_4"/>
    <property type="match status" value="1"/>
</dbReference>
<dbReference type="SMART" id="SM00365">
    <property type="entry name" value="LRR_SD22"/>
    <property type="match status" value="3"/>
</dbReference>
<dbReference type="Gene3D" id="3.80.10.10">
    <property type="entry name" value="Ribonuclease Inhibitor"/>
    <property type="match status" value="1"/>
</dbReference>
<feature type="compositionally biased region" description="Acidic residues" evidence="7">
    <location>
        <begin position="404"/>
        <end position="426"/>
    </location>
</feature>
<dbReference type="GeneID" id="7847224"/>
<feature type="compositionally biased region" description="Basic and acidic residues" evidence="7">
    <location>
        <begin position="386"/>
        <end position="403"/>
    </location>
</feature>
<dbReference type="PROSITE" id="PS51450">
    <property type="entry name" value="LRR"/>
    <property type="match status" value="2"/>
</dbReference>
<evidence type="ECO:0000256" key="6">
    <source>
        <dbReference type="SAM" id="Coils"/>
    </source>
</evidence>
<keyword evidence="3" id="KW-0677">Repeat</keyword>
<evidence type="ECO:0008006" key="10">
    <source>
        <dbReference type="Google" id="ProtNLM"/>
    </source>
</evidence>
<dbReference type="STRING" id="312017.I7M1Y3"/>
<feature type="compositionally biased region" description="Polar residues" evidence="7">
    <location>
        <begin position="427"/>
        <end position="440"/>
    </location>
</feature>
<dbReference type="AlphaFoldDB" id="I7M1Y3"/>
<evidence type="ECO:0000256" key="2">
    <source>
        <dbReference type="ARBA" id="ARBA00022614"/>
    </source>
</evidence>
<dbReference type="PANTHER" id="PTHR45973:SF9">
    <property type="entry name" value="LEUCINE-RICH REPEAT-CONTAINING PROTEIN 46"/>
    <property type="match status" value="1"/>
</dbReference>
<name>I7M1Y3_TETTS</name>
<gene>
    <name evidence="8" type="ORF">TTHERM_00284050</name>
</gene>
<feature type="region of interest" description="Disordered" evidence="7">
    <location>
        <begin position="386"/>
        <end position="440"/>
    </location>
</feature>
<keyword evidence="9" id="KW-1185">Reference proteome</keyword>
<feature type="coiled-coil region" evidence="6">
    <location>
        <begin position="15"/>
        <end position="54"/>
    </location>
</feature>
<dbReference type="InterPro" id="IPR025875">
    <property type="entry name" value="Leu-rich_rpt_4"/>
</dbReference>
<evidence type="ECO:0000313" key="8">
    <source>
        <dbReference type="EMBL" id="EAR98015.2"/>
    </source>
</evidence>
<comment type="subcellular location">
    <subcellularLocation>
        <location evidence="1">Cell projection</location>
        <location evidence="1">Cilium</location>
    </subcellularLocation>
</comment>
<dbReference type="PANTHER" id="PTHR45973">
    <property type="entry name" value="PROTEIN PHOSPHATASE 1 REGULATORY SUBUNIT SDS22-RELATED"/>
    <property type="match status" value="1"/>
</dbReference>
<protein>
    <recommendedName>
        <fullName evidence="10">Leucine rich repeat protein</fullName>
    </recommendedName>
</protein>
<proteinExistence type="predicted"/>
<evidence type="ECO:0000256" key="5">
    <source>
        <dbReference type="ARBA" id="ARBA00023273"/>
    </source>
</evidence>
<dbReference type="RefSeq" id="XP_001018260.2">
    <property type="nucleotide sequence ID" value="XM_001018260.3"/>
</dbReference>
<evidence type="ECO:0000256" key="3">
    <source>
        <dbReference type="ARBA" id="ARBA00022737"/>
    </source>
</evidence>
<dbReference type="KEGG" id="tet:TTHERM_00284050"/>